<dbReference type="EMBL" id="BLAL01000196">
    <property type="protein sequence ID" value="GES90832.1"/>
    <property type="molecule type" value="Genomic_DNA"/>
</dbReference>
<protein>
    <submittedName>
        <fullName evidence="2">Glycosyltransferase family 39 protein</fullName>
    </submittedName>
</protein>
<evidence type="ECO:0000313" key="2">
    <source>
        <dbReference type="EMBL" id="GES90832.1"/>
    </source>
</evidence>
<proteinExistence type="predicted"/>
<sequence>MKKFAVNEFYEIISEPITLKERKTVQHNELPEVDDELSVSLRMRIKKHRTHWSTVFRKGNDVTGKCVRTPGLFLSPNDSKMNFRFTGNWNDNVGIYKVGDGLLANKWYHITYTLSDPEKRMDIYVNGVWTAFYSIQNVQMHKVKFNDEPLYIGWFDGEIGNFRYFNWRLSAEEVMKNYLNQRPFC</sequence>
<organism evidence="1 3">
    <name type="scientific">Rhizophagus clarus</name>
    <dbReference type="NCBI Taxonomy" id="94130"/>
    <lineage>
        <taxon>Eukaryota</taxon>
        <taxon>Fungi</taxon>
        <taxon>Fungi incertae sedis</taxon>
        <taxon>Mucoromycota</taxon>
        <taxon>Glomeromycotina</taxon>
        <taxon>Glomeromycetes</taxon>
        <taxon>Glomerales</taxon>
        <taxon>Glomeraceae</taxon>
        <taxon>Rhizophagus</taxon>
    </lineage>
</organism>
<dbReference type="SUPFAM" id="SSF49899">
    <property type="entry name" value="Concanavalin A-like lectins/glucanases"/>
    <property type="match status" value="1"/>
</dbReference>
<dbReference type="Proteomes" id="UP000615446">
    <property type="component" value="Unassembled WGS sequence"/>
</dbReference>
<name>A0A2Z6S076_9GLOM</name>
<dbReference type="EMBL" id="BEXD01003929">
    <property type="protein sequence ID" value="GBC04125.1"/>
    <property type="molecule type" value="Genomic_DNA"/>
</dbReference>
<dbReference type="Gene3D" id="2.60.120.200">
    <property type="match status" value="1"/>
</dbReference>
<accession>A0A2Z6S076</accession>
<dbReference type="InterPro" id="IPR013320">
    <property type="entry name" value="ConA-like_dom_sf"/>
</dbReference>
<reference evidence="2" key="2">
    <citation type="submission" date="2019-10" db="EMBL/GenBank/DDBJ databases">
        <title>Conservation and host-specific expression of non-tandemly repeated heterogenous ribosome RNA gene in arbuscular mycorrhizal fungi.</title>
        <authorList>
            <person name="Maeda T."/>
            <person name="Kobayashi Y."/>
            <person name="Nakagawa T."/>
            <person name="Ezawa T."/>
            <person name="Yamaguchi K."/>
            <person name="Bino T."/>
            <person name="Nishimoto Y."/>
            <person name="Shigenobu S."/>
            <person name="Kawaguchi M."/>
        </authorList>
    </citation>
    <scope>NUCLEOTIDE SEQUENCE</scope>
    <source>
        <strain evidence="2">HR1</strain>
    </source>
</reference>
<dbReference type="Pfam" id="PF13385">
    <property type="entry name" value="Laminin_G_3"/>
    <property type="match status" value="1"/>
</dbReference>
<gene>
    <name evidence="2" type="ORF">RCL2_001765800</name>
    <name evidence="1" type="ORF">RclHR1_05520013</name>
</gene>
<dbReference type="OrthoDB" id="2324354at2759"/>
<dbReference type="AlphaFoldDB" id="A0A2Z6S076"/>
<reference evidence="1 3" key="1">
    <citation type="submission" date="2017-11" db="EMBL/GenBank/DDBJ databases">
        <title>The genome of Rhizophagus clarus HR1 reveals common genetic basis of auxotrophy among arbuscular mycorrhizal fungi.</title>
        <authorList>
            <person name="Kobayashi Y."/>
        </authorList>
    </citation>
    <scope>NUCLEOTIDE SEQUENCE [LARGE SCALE GENOMIC DNA]</scope>
    <source>
        <strain evidence="1 3">HR1</strain>
    </source>
</reference>
<comment type="caution">
    <text evidence="1">The sequence shown here is derived from an EMBL/GenBank/DDBJ whole genome shotgun (WGS) entry which is preliminary data.</text>
</comment>
<keyword evidence="2" id="KW-0808">Transferase</keyword>
<dbReference type="Proteomes" id="UP000247702">
    <property type="component" value="Unassembled WGS sequence"/>
</dbReference>
<evidence type="ECO:0000313" key="1">
    <source>
        <dbReference type="EMBL" id="GBC04125.1"/>
    </source>
</evidence>
<dbReference type="GO" id="GO:0016740">
    <property type="term" value="F:transferase activity"/>
    <property type="evidence" value="ECO:0007669"/>
    <property type="project" value="UniProtKB-KW"/>
</dbReference>
<evidence type="ECO:0000313" key="3">
    <source>
        <dbReference type="Proteomes" id="UP000247702"/>
    </source>
</evidence>
<keyword evidence="3" id="KW-1185">Reference proteome</keyword>